<dbReference type="SMART" id="SM00389">
    <property type="entry name" value="HOX"/>
    <property type="match status" value="2"/>
</dbReference>
<dbReference type="OrthoDB" id="2109411at2759"/>
<dbReference type="GO" id="GO:0000981">
    <property type="term" value="F:DNA-binding transcription factor activity, RNA polymerase II-specific"/>
    <property type="evidence" value="ECO:0007669"/>
    <property type="project" value="InterPro"/>
</dbReference>
<evidence type="ECO:0000256" key="2">
    <source>
        <dbReference type="ARBA" id="ARBA00023155"/>
    </source>
</evidence>
<feature type="region of interest" description="Disordered" evidence="6">
    <location>
        <begin position="362"/>
        <end position="382"/>
    </location>
</feature>
<accession>A0A3M6UQ52</accession>
<keyword evidence="2 4" id="KW-0371">Homeobox</keyword>
<feature type="domain" description="Homeobox" evidence="7">
    <location>
        <begin position="306"/>
        <end position="366"/>
    </location>
</feature>
<dbReference type="InterPro" id="IPR001356">
    <property type="entry name" value="HD"/>
</dbReference>
<feature type="region of interest" description="Disordered" evidence="6">
    <location>
        <begin position="188"/>
        <end position="212"/>
    </location>
</feature>
<evidence type="ECO:0000256" key="3">
    <source>
        <dbReference type="ARBA" id="ARBA00023242"/>
    </source>
</evidence>
<dbReference type="InterPro" id="IPR009057">
    <property type="entry name" value="Homeodomain-like_sf"/>
</dbReference>
<keyword evidence="3 4" id="KW-0539">Nucleus</keyword>
<dbReference type="InterPro" id="IPR050460">
    <property type="entry name" value="Distal-less_Homeobox_TF"/>
</dbReference>
<evidence type="ECO:0000256" key="4">
    <source>
        <dbReference type="PROSITE-ProRule" id="PRU00108"/>
    </source>
</evidence>
<proteinExistence type="predicted"/>
<dbReference type="PROSITE" id="PS00027">
    <property type="entry name" value="HOMEOBOX_1"/>
    <property type="match status" value="2"/>
</dbReference>
<evidence type="ECO:0000256" key="1">
    <source>
        <dbReference type="ARBA" id="ARBA00023125"/>
    </source>
</evidence>
<protein>
    <recommendedName>
        <fullName evidence="7">Homeobox domain-containing protein</fullName>
    </recommendedName>
</protein>
<evidence type="ECO:0000256" key="6">
    <source>
        <dbReference type="SAM" id="MobiDB-lite"/>
    </source>
</evidence>
<name>A0A3M6UQ52_POCDA</name>
<feature type="DNA-binding region" description="Homeobox" evidence="4">
    <location>
        <begin position="308"/>
        <end position="367"/>
    </location>
</feature>
<keyword evidence="9" id="KW-1185">Reference proteome</keyword>
<reference evidence="8 9" key="1">
    <citation type="journal article" date="2018" name="Sci. Rep.">
        <title>Comparative analysis of the Pocillopora damicornis genome highlights role of immune system in coral evolution.</title>
        <authorList>
            <person name="Cunning R."/>
            <person name="Bay R.A."/>
            <person name="Gillette P."/>
            <person name="Baker A.C."/>
            <person name="Traylor-Knowles N."/>
        </authorList>
    </citation>
    <scope>NUCLEOTIDE SEQUENCE [LARGE SCALE GENOMIC DNA]</scope>
    <source>
        <strain evidence="8">RSMAS</strain>
        <tissue evidence="8">Whole animal</tissue>
    </source>
</reference>
<comment type="caution">
    <text evidence="8">The sequence shown here is derived from an EMBL/GenBank/DDBJ whole genome shotgun (WGS) entry which is preliminary data.</text>
</comment>
<dbReference type="InterPro" id="IPR017970">
    <property type="entry name" value="Homeobox_CS"/>
</dbReference>
<gene>
    <name evidence="8" type="ORF">pdam_00015508</name>
</gene>
<dbReference type="PANTHER" id="PTHR24327">
    <property type="entry name" value="HOMEOBOX PROTEIN"/>
    <property type="match status" value="1"/>
</dbReference>
<comment type="subcellular location">
    <subcellularLocation>
        <location evidence="4 5">Nucleus</location>
    </subcellularLocation>
</comment>
<dbReference type="Gene3D" id="1.10.10.60">
    <property type="entry name" value="Homeodomain-like"/>
    <property type="match status" value="2"/>
</dbReference>
<feature type="DNA-binding region" description="Homeobox" evidence="4">
    <location>
        <begin position="134"/>
        <end position="193"/>
    </location>
</feature>
<dbReference type="GO" id="GO:0005634">
    <property type="term" value="C:nucleus"/>
    <property type="evidence" value="ECO:0007669"/>
    <property type="project" value="UniProtKB-SubCell"/>
</dbReference>
<feature type="domain" description="Homeobox" evidence="7">
    <location>
        <begin position="132"/>
        <end position="192"/>
    </location>
</feature>
<dbReference type="Proteomes" id="UP000275408">
    <property type="component" value="Unassembled WGS sequence"/>
</dbReference>
<evidence type="ECO:0000313" key="8">
    <source>
        <dbReference type="EMBL" id="RMX55739.1"/>
    </source>
</evidence>
<dbReference type="AlphaFoldDB" id="A0A3M6UQ52"/>
<evidence type="ECO:0000313" key="9">
    <source>
        <dbReference type="Proteomes" id="UP000275408"/>
    </source>
</evidence>
<dbReference type="SUPFAM" id="SSF46689">
    <property type="entry name" value="Homeodomain-like"/>
    <property type="match status" value="2"/>
</dbReference>
<evidence type="ECO:0000256" key="5">
    <source>
        <dbReference type="RuleBase" id="RU000682"/>
    </source>
</evidence>
<dbReference type="CDD" id="cd00086">
    <property type="entry name" value="homeodomain"/>
    <property type="match status" value="2"/>
</dbReference>
<organism evidence="8 9">
    <name type="scientific">Pocillopora damicornis</name>
    <name type="common">Cauliflower coral</name>
    <name type="synonym">Millepora damicornis</name>
    <dbReference type="NCBI Taxonomy" id="46731"/>
    <lineage>
        <taxon>Eukaryota</taxon>
        <taxon>Metazoa</taxon>
        <taxon>Cnidaria</taxon>
        <taxon>Anthozoa</taxon>
        <taxon>Hexacorallia</taxon>
        <taxon>Scleractinia</taxon>
        <taxon>Astrocoeniina</taxon>
        <taxon>Pocilloporidae</taxon>
        <taxon>Pocillopora</taxon>
    </lineage>
</organism>
<sequence>MDLKNQKSKLSFSIENILRDDFSTRPRKDVPTLIPSMNSSFAKWPNIPVYRLCAVRYNPMFVQVLPRWPYAGTKLNKGRTEDQQPCQEQQTNIEADVGFSACETQEGEDERNENKAKIESKSEKCLKVKALERKRRHRSHFTQRQLQYLDKIFSRQQYLTRDERTLLARGLEMTELQIRNWFQNRRYQRKHRANKTTKPDEEGSPSSGELDFERWPSSSVYQCCSVRFLSPGFVKCLPNIHGVEDRLQRPNAGAENLSLKEEKKSFEEDGMGYNEEVILQENDEGCDKDSSQRSKLEKCIEKGVKPRKRRNRSHFTQRQLQYLDKIFSRQQYLTRDERTLLARGLEMTELQIRNWFQNRRYQKRHRGQEDKKRVEPEMSVVA</sequence>
<feature type="compositionally biased region" description="Basic and acidic residues" evidence="6">
    <location>
        <begin position="367"/>
        <end position="376"/>
    </location>
</feature>
<evidence type="ECO:0000259" key="7">
    <source>
        <dbReference type="PROSITE" id="PS50071"/>
    </source>
</evidence>
<keyword evidence="1 4" id="KW-0238">DNA-binding</keyword>
<dbReference type="GO" id="GO:0000978">
    <property type="term" value="F:RNA polymerase II cis-regulatory region sequence-specific DNA binding"/>
    <property type="evidence" value="ECO:0007669"/>
    <property type="project" value="TreeGrafter"/>
</dbReference>
<dbReference type="EMBL" id="RCHS01001014">
    <property type="protein sequence ID" value="RMX55739.1"/>
    <property type="molecule type" value="Genomic_DNA"/>
</dbReference>
<dbReference type="PANTHER" id="PTHR24327:SF41">
    <property type="entry name" value="BRAIN-SPECIFIC HOMEOBOX PROTEIN"/>
    <property type="match status" value="1"/>
</dbReference>
<dbReference type="Pfam" id="PF00046">
    <property type="entry name" value="Homeodomain"/>
    <property type="match status" value="2"/>
</dbReference>
<dbReference type="PROSITE" id="PS50071">
    <property type="entry name" value="HOMEOBOX_2"/>
    <property type="match status" value="2"/>
</dbReference>